<evidence type="ECO:0000313" key="2">
    <source>
        <dbReference type="Proteomes" id="UP000886520"/>
    </source>
</evidence>
<evidence type="ECO:0000313" key="1">
    <source>
        <dbReference type="EMBL" id="KAI5066399.1"/>
    </source>
</evidence>
<accession>A0A9D4Z9A6</accession>
<dbReference type="Pfam" id="PF06592">
    <property type="entry name" value="DUF1138"/>
    <property type="match status" value="1"/>
</dbReference>
<sequence length="83" mass="9511">MSAVPTKVVLPYMLGSFALAYVFWDVTRHKKIFGGTVPRTLTKEWEEATARKFDEGWPRVAGPPVVMNPLTRQNYRLVEAEEE</sequence>
<name>A0A9D4Z9A6_ADICA</name>
<dbReference type="OrthoDB" id="1840418at2759"/>
<organism evidence="1 2">
    <name type="scientific">Adiantum capillus-veneris</name>
    <name type="common">Maidenhair fern</name>
    <dbReference type="NCBI Taxonomy" id="13818"/>
    <lineage>
        <taxon>Eukaryota</taxon>
        <taxon>Viridiplantae</taxon>
        <taxon>Streptophyta</taxon>
        <taxon>Embryophyta</taxon>
        <taxon>Tracheophyta</taxon>
        <taxon>Polypodiopsida</taxon>
        <taxon>Polypodiidae</taxon>
        <taxon>Polypodiales</taxon>
        <taxon>Pteridineae</taxon>
        <taxon>Pteridaceae</taxon>
        <taxon>Vittarioideae</taxon>
        <taxon>Adiantum</taxon>
    </lineage>
</organism>
<comment type="caution">
    <text evidence="1">The sequence shown here is derived from an EMBL/GenBank/DDBJ whole genome shotgun (WGS) entry which is preliminary data.</text>
</comment>
<proteinExistence type="predicted"/>
<dbReference type="Proteomes" id="UP000886520">
    <property type="component" value="Chromosome 18"/>
</dbReference>
<gene>
    <name evidence="1" type="ORF">GOP47_0019023</name>
</gene>
<keyword evidence="2" id="KW-1185">Reference proteome</keyword>
<dbReference type="EMBL" id="JABFUD020000018">
    <property type="protein sequence ID" value="KAI5066399.1"/>
    <property type="molecule type" value="Genomic_DNA"/>
</dbReference>
<protein>
    <submittedName>
        <fullName evidence="1">Uncharacterized protein</fullName>
    </submittedName>
</protein>
<dbReference type="PANTHER" id="PTHR34267:SF17">
    <property type="entry name" value="OS06G0114500 PROTEIN"/>
    <property type="match status" value="1"/>
</dbReference>
<dbReference type="PANTHER" id="PTHR34267">
    <property type="entry name" value="OS11G0161033 PROTEIN"/>
    <property type="match status" value="1"/>
</dbReference>
<dbReference type="InterPro" id="IPR009515">
    <property type="entry name" value="DUF1138"/>
</dbReference>
<reference evidence="1" key="1">
    <citation type="submission" date="2021-01" db="EMBL/GenBank/DDBJ databases">
        <title>Adiantum capillus-veneris genome.</title>
        <authorList>
            <person name="Fang Y."/>
            <person name="Liao Q."/>
        </authorList>
    </citation>
    <scope>NUCLEOTIDE SEQUENCE</scope>
    <source>
        <strain evidence="1">H3</strain>
        <tissue evidence="1">Leaf</tissue>
    </source>
</reference>
<dbReference type="AlphaFoldDB" id="A0A9D4Z9A6"/>